<protein>
    <submittedName>
        <fullName evidence="2">Uncharacterized protein</fullName>
    </submittedName>
</protein>
<accession>A0A498IQL6</accession>
<dbReference type="PANTHER" id="PTHR33737:SF19">
    <property type="entry name" value="BNAA10G12980D PROTEIN"/>
    <property type="match status" value="1"/>
</dbReference>
<dbReference type="PANTHER" id="PTHR33737">
    <property type="entry name" value="OS05G0121800 PROTEIN"/>
    <property type="match status" value="1"/>
</dbReference>
<dbReference type="AlphaFoldDB" id="A0A498IQL6"/>
<feature type="compositionally biased region" description="Polar residues" evidence="1">
    <location>
        <begin position="463"/>
        <end position="475"/>
    </location>
</feature>
<sequence>MESDVLLIEIVGEDDSLLQLPPDDAVSSSSTNKISKDDAFFFCSPLQPLRSKPLVTDMHKAGLKVKSSSNSCDMTDSQRKFDRIPLHEDQISMGQEELSCADQCSGNCVNKLQGEQVDLPKPLSCEGYQMVRENSVVIDCGKEKPGPLDLPNTCYTGEQVFEECRFTIPEESQQKITLRCVELKEAEGTGVSTSESEVSKTLSLMPPAVSDYRSNEAEIVKSQDNFASVSEDKAMVESYNLDSRNASQFNCQDYCLELDSVDEVQTIGAGTGDFTSLLNLNLLVEDTSGEPINLMGDKINFSGEEISVMSASCLNAEDRILNQSREFFEECLTDNIGNCADMSSKVSDFGGIGPQSPHGKYKRLDEESKQVDEGSDMIKERALGDLREQSSVSNYACSAVVNNVYEELAGNPELHRPNVDVIRGSQDISPGSCLNGTLLSNNTSCKDFVETVHEEILTKKSGAVQNSPPSKSQPQRGPWSPVKRKANQVIGPFDCTKHTNNGLPTSQ</sequence>
<reference evidence="2 3" key="1">
    <citation type="submission" date="2018-10" db="EMBL/GenBank/DDBJ databases">
        <title>A high-quality apple genome assembly.</title>
        <authorList>
            <person name="Hu J."/>
        </authorList>
    </citation>
    <scope>NUCLEOTIDE SEQUENCE [LARGE SCALE GENOMIC DNA]</scope>
    <source>
        <strain evidence="3">cv. HFTH1</strain>
        <tissue evidence="2">Young leaf</tissue>
    </source>
</reference>
<evidence type="ECO:0000313" key="3">
    <source>
        <dbReference type="Proteomes" id="UP000290289"/>
    </source>
</evidence>
<feature type="region of interest" description="Disordered" evidence="1">
    <location>
        <begin position="459"/>
        <end position="507"/>
    </location>
</feature>
<comment type="caution">
    <text evidence="2">The sequence shown here is derived from an EMBL/GenBank/DDBJ whole genome shotgun (WGS) entry which is preliminary data.</text>
</comment>
<organism evidence="2 3">
    <name type="scientific">Malus domestica</name>
    <name type="common">Apple</name>
    <name type="synonym">Pyrus malus</name>
    <dbReference type="NCBI Taxonomy" id="3750"/>
    <lineage>
        <taxon>Eukaryota</taxon>
        <taxon>Viridiplantae</taxon>
        <taxon>Streptophyta</taxon>
        <taxon>Embryophyta</taxon>
        <taxon>Tracheophyta</taxon>
        <taxon>Spermatophyta</taxon>
        <taxon>Magnoliopsida</taxon>
        <taxon>eudicotyledons</taxon>
        <taxon>Gunneridae</taxon>
        <taxon>Pentapetalae</taxon>
        <taxon>rosids</taxon>
        <taxon>fabids</taxon>
        <taxon>Rosales</taxon>
        <taxon>Rosaceae</taxon>
        <taxon>Amygdaloideae</taxon>
        <taxon>Maleae</taxon>
        <taxon>Malus</taxon>
    </lineage>
</organism>
<evidence type="ECO:0000256" key="1">
    <source>
        <dbReference type="SAM" id="MobiDB-lite"/>
    </source>
</evidence>
<keyword evidence="3" id="KW-1185">Reference proteome</keyword>
<evidence type="ECO:0000313" key="2">
    <source>
        <dbReference type="EMBL" id="RXH83751.1"/>
    </source>
</evidence>
<dbReference type="GO" id="GO:0008017">
    <property type="term" value="F:microtubule binding"/>
    <property type="evidence" value="ECO:0007669"/>
    <property type="project" value="InterPro"/>
</dbReference>
<feature type="compositionally biased region" description="Polar residues" evidence="1">
    <location>
        <begin position="498"/>
        <end position="507"/>
    </location>
</feature>
<dbReference type="EMBL" id="RDQH01000337">
    <property type="protein sequence ID" value="RXH83751.1"/>
    <property type="molecule type" value="Genomic_DNA"/>
</dbReference>
<gene>
    <name evidence="2" type="ORF">DVH24_006004</name>
</gene>
<dbReference type="InterPro" id="IPR045882">
    <property type="entry name" value="GPT1/2"/>
</dbReference>
<dbReference type="Proteomes" id="UP000290289">
    <property type="component" value="Chromosome 11"/>
</dbReference>
<dbReference type="STRING" id="3750.A0A498IQL6"/>
<proteinExistence type="predicted"/>
<name>A0A498IQL6_MALDO</name>